<evidence type="ECO:0000313" key="3">
    <source>
        <dbReference type="EMBL" id="GAA1998971.1"/>
    </source>
</evidence>
<feature type="domain" description="Serine aminopeptidase S33" evidence="2">
    <location>
        <begin position="86"/>
        <end position="194"/>
    </location>
</feature>
<keyword evidence="1" id="KW-1133">Transmembrane helix</keyword>
<gene>
    <name evidence="3" type="ORF">GCM10009799_27530</name>
</gene>
<name>A0ABN2T553_9ACTN</name>
<evidence type="ECO:0000259" key="2">
    <source>
        <dbReference type="Pfam" id="PF12146"/>
    </source>
</evidence>
<organism evidence="3 4">
    <name type="scientific">Nocardiopsis rhodophaea</name>
    <dbReference type="NCBI Taxonomy" id="280238"/>
    <lineage>
        <taxon>Bacteria</taxon>
        <taxon>Bacillati</taxon>
        <taxon>Actinomycetota</taxon>
        <taxon>Actinomycetes</taxon>
        <taxon>Streptosporangiales</taxon>
        <taxon>Nocardiopsidaceae</taxon>
        <taxon>Nocardiopsis</taxon>
    </lineage>
</organism>
<dbReference type="EMBL" id="BAAAPC010000010">
    <property type="protein sequence ID" value="GAA1998971.1"/>
    <property type="molecule type" value="Genomic_DNA"/>
</dbReference>
<dbReference type="RefSeq" id="WP_344162613.1">
    <property type="nucleotide sequence ID" value="NZ_BAAAPC010000010.1"/>
</dbReference>
<evidence type="ECO:0000313" key="4">
    <source>
        <dbReference type="Proteomes" id="UP001501585"/>
    </source>
</evidence>
<keyword evidence="1" id="KW-0812">Transmembrane</keyword>
<feature type="transmembrane region" description="Helical" evidence="1">
    <location>
        <begin position="14"/>
        <end position="35"/>
    </location>
</feature>
<accession>A0ABN2T553</accession>
<dbReference type="Gene3D" id="3.40.50.1820">
    <property type="entry name" value="alpha/beta hydrolase"/>
    <property type="match status" value="1"/>
</dbReference>
<dbReference type="SUPFAM" id="SSF53474">
    <property type="entry name" value="alpha/beta-Hydrolases"/>
    <property type="match status" value="1"/>
</dbReference>
<keyword evidence="1" id="KW-0472">Membrane</keyword>
<evidence type="ECO:0000256" key="1">
    <source>
        <dbReference type="SAM" id="Phobius"/>
    </source>
</evidence>
<dbReference type="Proteomes" id="UP001501585">
    <property type="component" value="Unassembled WGS sequence"/>
</dbReference>
<dbReference type="PANTHER" id="PTHR12277:SF79">
    <property type="entry name" value="XAA-PRO DIPEPTIDYL-PEPTIDASE-RELATED"/>
    <property type="match status" value="1"/>
</dbReference>
<dbReference type="GO" id="GO:0016787">
    <property type="term" value="F:hydrolase activity"/>
    <property type="evidence" value="ECO:0007669"/>
    <property type="project" value="UniProtKB-KW"/>
</dbReference>
<reference evidence="3 4" key="1">
    <citation type="journal article" date="2019" name="Int. J. Syst. Evol. Microbiol.">
        <title>The Global Catalogue of Microorganisms (GCM) 10K type strain sequencing project: providing services to taxonomists for standard genome sequencing and annotation.</title>
        <authorList>
            <consortium name="The Broad Institute Genomics Platform"/>
            <consortium name="The Broad Institute Genome Sequencing Center for Infectious Disease"/>
            <person name="Wu L."/>
            <person name="Ma J."/>
        </authorList>
    </citation>
    <scope>NUCLEOTIDE SEQUENCE [LARGE SCALE GENOMIC DNA]</scope>
    <source>
        <strain evidence="3 4">JCM 15313</strain>
    </source>
</reference>
<sequence>MASGTEKRGCLRPALGFTCAAVAVILVYVGLMWGLQRSLIYLPSSGDVPPAAEVIDGARDVTLTTEDGLELGAWFVPARETDRGMAVLVANGNAGNRQVRAPLAEALAEAGLSVLLFDYRGYGGNPGRPSESGLALDADAAAAALKGLGPEEGYAPEDTLYFGESLGAAVVTSLAQERPPAGLVLRSPFTELADVGRHHYPFLPVRTLLAERYPVTDSVRGIEAPITVVYGTGDTIVPPDLSREVAAASPHLFEEIVVDGAGHNHPALLSGPELTAAVVRLADHVR</sequence>
<dbReference type="InterPro" id="IPR022742">
    <property type="entry name" value="Hydrolase_4"/>
</dbReference>
<keyword evidence="4" id="KW-1185">Reference proteome</keyword>
<proteinExistence type="predicted"/>
<protein>
    <submittedName>
        <fullName evidence="3">Alpha/beta hydrolase</fullName>
    </submittedName>
</protein>
<comment type="caution">
    <text evidence="3">The sequence shown here is derived from an EMBL/GenBank/DDBJ whole genome shotgun (WGS) entry which is preliminary data.</text>
</comment>
<dbReference type="Pfam" id="PF12146">
    <property type="entry name" value="Hydrolase_4"/>
    <property type="match status" value="1"/>
</dbReference>
<dbReference type="InterPro" id="IPR029058">
    <property type="entry name" value="AB_hydrolase_fold"/>
</dbReference>
<keyword evidence="3" id="KW-0378">Hydrolase</keyword>
<dbReference type="PANTHER" id="PTHR12277">
    <property type="entry name" value="ALPHA/BETA HYDROLASE DOMAIN-CONTAINING PROTEIN"/>
    <property type="match status" value="1"/>
</dbReference>